<organism evidence="2 3">
    <name type="scientific">Camellia sinensis</name>
    <name type="common">Tea plant</name>
    <name type="synonym">Thea sinensis</name>
    <dbReference type="NCBI Taxonomy" id="4442"/>
    <lineage>
        <taxon>Eukaryota</taxon>
        <taxon>Viridiplantae</taxon>
        <taxon>Streptophyta</taxon>
        <taxon>Embryophyta</taxon>
        <taxon>Tracheophyta</taxon>
        <taxon>Spermatophyta</taxon>
        <taxon>Magnoliopsida</taxon>
        <taxon>eudicotyledons</taxon>
        <taxon>Gunneridae</taxon>
        <taxon>Pentapetalae</taxon>
        <taxon>asterids</taxon>
        <taxon>Ericales</taxon>
        <taxon>Theaceae</taxon>
        <taxon>Camellia</taxon>
    </lineage>
</organism>
<gene>
    <name evidence="2" type="ORF">HYC85_017431</name>
</gene>
<name>A0A7J7GV90_CAMSI</name>
<evidence type="ECO:0000313" key="2">
    <source>
        <dbReference type="EMBL" id="KAF5943354.1"/>
    </source>
</evidence>
<dbReference type="AlphaFoldDB" id="A0A7J7GV90"/>
<feature type="region of interest" description="Disordered" evidence="1">
    <location>
        <begin position="1"/>
        <end position="27"/>
    </location>
</feature>
<feature type="region of interest" description="Disordered" evidence="1">
    <location>
        <begin position="88"/>
        <end position="123"/>
    </location>
</feature>
<reference evidence="3" key="1">
    <citation type="journal article" date="2020" name="Nat. Commun.">
        <title>Genome assembly of wild tea tree DASZ reveals pedigree and selection history of tea varieties.</title>
        <authorList>
            <person name="Zhang W."/>
            <person name="Zhang Y."/>
            <person name="Qiu H."/>
            <person name="Guo Y."/>
            <person name="Wan H."/>
            <person name="Zhang X."/>
            <person name="Scossa F."/>
            <person name="Alseekh S."/>
            <person name="Zhang Q."/>
            <person name="Wang P."/>
            <person name="Xu L."/>
            <person name="Schmidt M.H."/>
            <person name="Jia X."/>
            <person name="Li D."/>
            <person name="Zhu A."/>
            <person name="Guo F."/>
            <person name="Chen W."/>
            <person name="Ni D."/>
            <person name="Usadel B."/>
            <person name="Fernie A.R."/>
            <person name="Wen W."/>
        </authorList>
    </citation>
    <scope>NUCLEOTIDE SEQUENCE [LARGE SCALE GENOMIC DNA]</scope>
    <source>
        <strain evidence="3">cv. G240</strain>
    </source>
</reference>
<sequence>MWAYVGKQGNSERSEQGREESLFGPNRTGTFCAKTTVTPYYWKVYYFPFWQPDLKSSCGSMTRIFFFRFMETPMDIKPSIIEGENFCGNLDNPGMPDDPSKAVTGETGSPVNPDEEVCSRFQH</sequence>
<accession>A0A7J7GV90</accession>
<reference evidence="2 3" key="2">
    <citation type="submission" date="2020-07" db="EMBL/GenBank/DDBJ databases">
        <title>Genome assembly of wild tea tree DASZ reveals pedigree and selection history of tea varieties.</title>
        <authorList>
            <person name="Zhang W."/>
        </authorList>
    </citation>
    <scope>NUCLEOTIDE SEQUENCE [LARGE SCALE GENOMIC DNA]</scope>
    <source>
        <strain evidence="3">cv. G240</strain>
        <tissue evidence="2">Leaf</tissue>
    </source>
</reference>
<evidence type="ECO:0000313" key="3">
    <source>
        <dbReference type="Proteomes" id="UP000593564"/>
    </source>
</evidence>
<protein>
    <submittedName>
        <fullName evidence="2">Uncharacterized protein</fullName>
    </submittedName>
</protein>
<keyword evidence="3" id="KW-1185">Reference proteome</keyword>
<proteinExistence type="predicted"/>
<comment type="caution">
    <text evidence="2">The sequence shown here is derived from an EMBL/GenBank/DDBJ whole genome shotgun (WGS) entry which is preliminary data.</text>
</comment>
<evidence type="ECO:0000256" key="1">
    <source>
        <dbReference type="SAM" id="MobiDB-lite"/>
    </source>
</evidence>
<feature type="compositionally biased region" description="Basic and acidic residues" evidence="1">
    <location>
        <begin position="10"/>
        <end position="21"/>
    </location>
</feature>
<dbReference type="EMBL" id="JACBKZ010000008">
    <property type="protein sequence ID" value="KAF5943354.1"/>
    <property type="molecule type" value="Genomic_DNA"/>
</dbReference>
<dbReference type="Proteomes" id="UP000593564">
    <property type="component" value="Unassembled WGS sequence"/>
</dbReference>